<proteinExistence type="predicted"/>
<comment type="caution">
    <text evidence="1">The sequence shown here is derived from an EMBL/GenBank/DDBJ whole genome shotgun (WGS) entry which is preliminary data.</text>
</comment>
<reference evidence="1 2" key="1">
    <citation type="submission" date="2019-01" db="EMBL/GenBank/DDBJ databases">
        <title>Sequencing of cultivated peanut Arachis hypogaea provides insights into genome evolution and oil improvement.</title>
        <authorList>
            <person name="Chen X."/>
        </authorList>
    </citation>
    <scope>NUCLEOTIDE SEQUENCE [LARGE SCALE GENOMIC DNA]</scope>
    <source>
        <strain evidence="2">cv. Fuhuasheng</strain>
        <tissue evidence="1">Leaves</tissue>
    </source>
</reference>
<accession>A0A445B750</accession>
<sequence length="83" mass="9665">MAPRVCVVRTKTLVESTTIHNLKAPCDTTLSLSHTHSLFQFEQLNTLSKARLWRETEEFGVPLRCELFNFRMRVVEQKGKDFP</sequence>
<evidence type="ECO:0000313" key="2">
    <source>
        <dbReference type="Proteomes" id="UP000289738"/>
    </source>
</evidence>
<dbReference type="Proteomes" id="UP000289738">
    <property type="component" value="Chromosome A10"/>
</dbReference>
<keyword evidence="2" id="KW-1185">Reference proteome</keyword>
<dbReference type="AlphaFoldDB" id="A0A445B750"/>
<protein>
    <submittedName>
        <fullName evidence="1">Uncharacterized protein</fullName>
    </submittedName>
</protein>
<gene>
    <name evidence="1" type="ORF">Ahy_A10g049418</name>
</gene>
<evidence type="ECO:0000313" key="1">
    <source>
        <dbReference type="EMBL" id="RYR34490.1"/>
    </source>
</evidence>
<dbReference type="EMBL" id="SDMP01000010">
    <property type="protein sequence ID" value="RYR34490.1"/>
    <property type="molecule type" value="Genomic_DNA"/>
</dbReference>
<name>A0A445B750_ARAHY</name>
<organism evidence="1 2">
    <name type="scientific">Arachis hypogaea</name>
    <name type="common">Peanut</name>
    <dbReference type="NCBI Taxonomy" id="3818"/>
    <lineage>
        <taxon>Eukaryota</taxon>
        <taxon>Viridiplantae</taxon>
        <taxon>Streptophyta</taxon>
        <taxon>Embryophyta</taxon>
        <taxon>Tracheophyta</taxon>
        <taxon>Spermatophyta</taxon>
        <taxon>Magnoliopsida</taxon>
        <taxon>eudicotyledons</taxon>
        <taxon>Gunneridae</taxon>
        <taxon>Pentapetalae</taxon>
        <taxon>rosids</taxon>
        <taxon>fabids</taxon>
        <taxon>Fabales</taxon>
        <taxon>Fabaceae</taxon>
        <taxon>Papilionoideae</taxon>
        <taxon>50 kb inversion clade</taxon>
        <taxon>dalbergioids sensu lato</taxon>
        <taxon>Dalbergieae</taxon>
        <taxon>Pterocarpus clade</taxon>
        <taxon>Arachis</taxon>
    </lineage>
</organism>